<reference evidence="5 6" key="1">
    <citation type="submission" date="2020-07" db="EMBL/GenBank/DDBJ databases">
        <authorList>
            <person name="Zhuang K."/>
            <person name="Ran Y."/>
        </authorList>
    </citation>
    <scope>NUCLEOTIDE SEQUENCE [LARGE SCALE GENOMIC DNA]</scope>
    <source>
        <strain evidence="5 6">WCH-YHL-001</strain>
    </source>
</reference>
<dbReference type="Proteomes" id="UP000515512">
    <property type="component" value="Chromosome"/>
</dbReference>
<dbReference type="EMBL" id="CP059399">
    <property type="protein sequence ID" value="QLY30111.1"/>
    <property type="molecule type" value="Genomic_DNA"/>
</dbReference>
<gene>
    <name evidence="5" type="ORF">H0264_33880</name>
</gene>
<dbReference type="Pfam" id="PF26580">
    <property type="entry name" value="Mtb12_C"/>
    <property type="match status" value="1"/>
</dbReference>
<dbReference type="InterPro" id="IPR012338">
    <property type="entry name" value="Beta-lactam/transpept-like"/>
</dbReference>
<dbReference type="SUPFAM" id="SSF56601">
    <property type="entry name" value="beta-lactamase/transpeptidase-like"/>
    <property type="match status" value="1"/>
</dbReference>
<proteinExistence type="inferred from homology"/>
<feature type="domain" description="Beta-lactamase-related" evidence="3">
    <location>
        <begin position="63"/>
        <end position="376"/>
    </location>
</feature>
<evidence type="ECO:0000256" key="2">
    <source>
        <dbReference type="ARBA" id="ARBA00093774"/>
    </source>
</evidence>
<name>A0A7D6VA64_9NOCA</name>
<dbReference type="AlphaFoldDB" id="A0A7D6VA64"/>
<evidence type="ECO:0000313" key="5">
    <source>
        <dbReference type="EMBL" id="QLY30111.1"/>
    </source>
</evidence>
<keyword evidence="1" id="KW-0732">Signal</keyword>
<dbReference type="PANTHER" id="PTHR46825:SF7">
    <property type="entry name" value="D-ALANYL-D-ALANINE CARBOXYPEPTIDASE"/>
    <property type="match status" value="1"/>
</dbReference>
<organism evidence="5 6">
    <name type="scientific">Nocardia huaxiensis</name>
    <dbReference type="NCBI Taxonomy" id="2755382"/>
    <lineage>
        <taxon>Bacteria</taxon>
        <taxon>Bacillati</taxon>
        <taxon>Actinomycetota</taxon>
        <taxon>Actinomycetes</taxon>
        <taxon>Mycobacteriales</taxon>
        <taxon>Nocardiaceae</taxon>
        <taxon>Nocardia</taxon>
    </lineage>
</organism>
<comment type="similarity">
    <text evidence="2">Belongs to the MTB12 family.</text>
</comment>
<dbReference type="InterPro" id="IPR001466">
    <property type="entry name" value="Beta-lactam-related"/>
</dbReference>
<dbReference type="Pfam" id="PF00144">
    <property type="entry name" value="Beta-lactamase"/>
    <property type="match status" value="1"/>
</dbReference>
<protein>
    <submittedName>
        <fullName evidence="5">Beta-lactamase family protein</fullName>
    </submittedName>
</protein>
<feature type="domain" description="Low molecular weight antigen MTB12-like C-terminal" evidence="4">
    <location>
        <begin position="416"/>
        <end position="521"/>
    </location>
</feature>
<evidence type="ECO:0000259" key="3">
    <source>
        <dbReference type="Pfam" id="PF00144"/>
    </source>
</evidence>
<dbReference type="KEGG" id="nhu:H0264_33880"/>
<evidence type="ECO:0000313" key="6">
    <source>
        <dbReference type="Proteomes" id="UP000515512"/>
    </source>
</evidence>
<accession>A0A7D6VA64</accession>
<dbReference type="RefSeq" id="WP_181581310.1">
    <property type="nucleotide sequence ID" value="NZ_CP059399.1"/>
</dbReference>
<evidence type="ECO:0000259" key="4">
    <source>
        <dbReference type="Pfam" id="PF26580"/>
    </source>
</evidence>
<sequence length="527" mass="56065">MPGQRLSFGGGVEGIVAALNDFGVRIRRAGLLLVLAALVLVTGCGATNRVPAKAFPVDVIATIDRIMQSGIDAGLIPGAAVSIIDPERGTFSRAYGFADAETGRRADVRDRYRVGSITKTFTATAVLRLAEEGRLSLDDHLSGYVDGIPNGDIITLRQLLAMRGGVHDYSRDPEFRPQLDAHVPDRPWTVEDTLRVIRSHPEQAKQPDTATDYSNSEYVLLGLVLEKVTGRPVRDVINSLAGEYGLTATEYPGDASLSGPSSRGYGFVDDVRTEVTERTPPALWGAAGSLTATVTDLADYARPLAQGYLLRPETQQARTTFVTGTAFGAPLDYGLGLQREGTWLGHGGSVLGYSAMAFHQPDRKVSIAVTVNQNTPLYGALLPVTAGSIWWELADALYPDTFPDREVTAAAPLPAIPAPADLDSQLDQALDPAVPVSAKQLRVQGDEKDPELLTTLARGYVKYATTVNVVKTVEGAGRLRVVTTATSPAGPAPMIVTLVPVDGAWRLSNAWVCLQLAGLGEQSPACA</sequence>
<dbReference type="Gene3D" id="3.40.710.10">
    <property type="entry name" value="DD-peptidase/beta-lactamase superfamily"/>
    <property type="match status" value="1"/>
</dbReference>
<keyword evidence="6" id="KW-1185">Reference proteome</keyword>
<dbReference type="InterPro" id="IPR058644">
    <property type="entry name" value="Mtb12-like_C"/>
</dbReference>
<evidence type="ECO:0000256" key="1">
    <source>
        <dbReference type="ARBA" id="ARBA00022729"/>
    </source>
</evidence>
<dbReference type="InterPro" id="IPR050491">
    <property type="entry name" value="AmpC-like"/>
</dbReference>
<dbReference type="PANTHER" id="PTHR46825">
    <property type="entry name" value="D-ALANYL-D-ALANINE-CARBOXYPEPTIDASE/ENDOPEPTIDASE AMPH"/>
    <property type="match status" value="1"/>
</dbReference>